<keyword evidence="4" id="KW-1185">Reference proteome</keyword>
<comment type="caution">
    <text evidence="3">The sequence shown here is derived from an EMBL/GenBank/DDBJ whole genome shotgun (WGS) entry which is preliminary data.</text>
</comment>
<dbReference type="NCBIfam" id="TIGR01617">
    <property type="entry name" value="arsC_related"/>
    <property type="match status" value="1"/>
</dbReference>
<sequence>MSLSGSPPTLYGITNCDTVKKARRWLDDRSIAYIFHDYKKQGLDAGILRAWVDELDWETLLNRRGTTWRRLPESVREGLDREGAIRAMLENPSLIRRPVLDTGAARHVGFSESQYQELFG</sequence>
<protein>
    <submittedName>
        <fullName evidence="3">Spx/MgsR family transcriptional regulator</fullName>
    </submittedName>
</protein>
<gene>
    <name evidence="3" type="ORF">EDC35_109192</name>
</gene>
<dbReference type="PANTHER" id="PTHR30041:SF8">
    <property type="entry name" value="PROTEIN YFFB"/>
    <property type="match status" value="1"/>
</dbReference>
<evidence type="ECO:0000256" key="2">
    <source>
        <dbReference type="PROSITE-ProRule" id="PRU01282"/>
    </source>
</evidence>
<proteinExistence type="inferred from homology"/>
<dbReference type="InterPro" id="IPR006504">
    <property type="entry name" value="Tscrpt_reg_Spx/MgsR"/>
</dbReference>
<dbReference type="InterPro" id="IPR006660">
    <property type="entry name" value="Arsenate_reductase-like"/>
</dbReference>
<dbReference type="PANTHER" id="PTHR30041">
    <property type="entry name" value="ARSENATE REDUCTASE"/>
    <property type="match status" value="1"/>
</dbReference>
<name>A0A4R3MVB3_9GAMM</name>
<dbReference type="PROSITE" id="PS51353">
    <property type="entry name" value="ARSC"/>
    <property type="match status" value="1"/>
</dbReference>
<evidence type="ECO:0000313" key="3">
    <source>
        <dbReference type="EMBL" id="TCT19311.1"/>
    </source>
</evidence>
<dbReference type="OrthoDB" id="9803749at2"/>
<evidence type="ECO:0000256" key="1">
    <source>
        <dbReference type="ARBA" id="ARBA00007198"/>
    </source>
</evidence>
<dbReference type="EMBL" id="SMAO01000009">
    <property type="protein sequence ID" value="TCT19311.1"/>
    <property type="molecule type" value="Genomic_DNA"/>
</dbReference>
<reference evidence="3 4" key="1">
    <citation type="submission" date="2019-03" db="EMBL/GenBank/DDBJ databases">
        <title>Genomic Encyclopedia of Type Strains, Phase IV (KMG-IV): sequencing the most valuable type-strain genomes for metagenomic binning, comparative biology and taxonomic classification.</title>
        <authorList>
            <person name="Goeker M."/>
        </authorList>
    </citation>
    <scope>NUCLEOTIDE SEQUENCE [LARGE SCALE GENOMIC DNA]</scope>
    <source>
        <strain evidence="3 4">DSM 13587</strain>
    </source>
</reference>
<organism evidence="3 4">
    <name type="scientific">Thiobaca trueperi</name>
    <dbReference type="NCBI Taxonomy" id="127458"/>
    <lineage>
        <taxon>Bacteria</taxon>
        <taxon>Pseudomonadati</taxon>
        <taxon>Pseudomonadota</taxon>
        <taxon>Gammaproteobacteria</taxon>
        <taxon>Chromatiales</taxon>
        <taxon>Chromatiaceae</taxon>
        <taxon>Thiobaca</taxon>
    </lineage>
</organism>
<dbReference type="Pfam" id="PF03960">
    <property type="entry name" value="ArsC"/>
    <property type="match status" value="1"/>
</dbReference>
<dbReference type="RefSeq" id="WP_132978288.1">
    <property type="nucleotide sequence ID" value="NZ_SMAO01000009.1"/>
</dbReference>
<evidence type="ECO:0000313" key="4">
    <source>
        <dbReference type="Proteomes" id="UP000295717"/>
    </source>
</evidence>
<comment type="similarity">
    <text evidence="1 2">Belongs to the ArsC family.</text>
</comment>
<dbReference type="InterPro" id="IPR036249">
    <property type="entry name" value="Thioredoxin-like_sf"/>
</dbReference>
<dbReference type="AlphaFoldDB" id="A0A4R3MVB3"/>
<dbReference type="Gene3D" id="3.40.30.10">
    <property type="entry name" value="Glutaredoxin"/>
    <property type="match status" value="1"/>
</dbReference>
<dbReference type="CDD" id="cd03035">
    <property type="entry name" value="ArsC_Yffb"/>
    <property type="match status" value="1"/>
</dbReference>
<dbReference type="Proteomes" id="UP000295717">
    <property type="component" value="Unassembled WGS sequence"/>
</dbReference>
<dbReference type="NCBIfam" id="NF008107">
    <property type="entry name" value="PRK10853.1"/>
    <property type="match status" value="1"/>
</dbReference>
<accession>A0A4R3MVB3</accession>
<dbReference type="SUPFAM" id="SSF52833">
    <property type="entry name" value="Thioredoxin-like"/>
    <property type="match status" value="1"/>
</dbReference>